<protein>
    <recommendedName>
        <fullName evidence="7">Bifunctional glutamine synthetase adenylyltransferase/adenylyl-removing enzyme</fullName>
    </recommendedName>
    <alternativeName>
        <fullName evidence="7">ATP:glutamine synthetase adenylyltransferase</fullName>
    </alternativeName>
    <alternativeName>
        <fullName evidence="7">ATase</fullName>
    </alternativeName>
    <domain>
        <recommendedName>
            <fullName evidence="7">Glutamine synthetase adenylyl-L-tyrosine phosphorylase</fullName>
            <ecNumber evidence="7">2.7.7.89</ecNumber>
        </recommendedName>
        <alternativeName>
            <fullName evidence="7">Adenylyl removase</fullName>
            <shortName evidence="7">AR</shortName>
            <shortName evidence="7">AT-N</shortName>
        </alternativeName>
    </domain>
    <domain>
        <recommendedName>
            <fullName evidence="7">Glutamine synthetase adenylyl transferase</fullName>
            <ecNumber evidence="7">2.7.7.42</ecNumber>
        </recommendedName>
        <alternativeName>
            <fullName evidence="7">Adenylyl transferase</fullName>
            <shortName evidence="7">AT</shortName>
            <shortName evidence="7">AT-C</shortName>
        </alternativeName>
    </domain>
</protein>
<evidence type="ECO:0000313" key="11">
    <source>
        <dbReference type="Proteomes" id="UP000468901"/>
    </source>
</evidence>
<comment type="cofactor">
    <cofactor evidence="7">
        <name>Mg(2+)</name>
        <dbReference type="ChEBI" id="CHEBI:18420"/>
    </cofactor>
</comment>
<keyword evidence="6 7" id="KW-0511">Multifunctional enzyme</keyword>
<feature type="domain" description="PII-uridylyltransferase/Glutamine-synthetase adenylyltransferase" evidence="9">
    <location>
        <begin position="336"/>
        <end position="465"/>
    </location>
</feature>
<gene>
    <name evidence="7" type="primary">glnE</name>
    <name evidence="10" type="ORF">F2P47_03950</name>
</gene>
<evidence type="ECO:0000256" key="4">
    <source>
        <dbReference type="ARBA" id="ARBA00022840"/>
    </source>
</evidence>
<sequence>MSADVRALRERAARAPRPYDAERAASAMQDMEASLASIGDEVTRRRMEGLLADAETRRLLDGIFGNSPFLTRILRVHPDWLPRLVDEPPVATLDALIARTLAAAASPTQADLMRELRLAKSEAAILIALADITSAWNLEEVTAALTTFADAAVQAAVEWLLKDAARRGQVLRAVDETTQAGSGLAILGMGKYGSRELNYSSDIDIVVFYEPGQLPLKDGVEEGPFYVRLTQALVKTLQERTEHGYVFRTDLRLRPDPGGTPVAVSLPAAEHYYESRGQNWERAAFIKARAVAGDPQAGALFLKMLTPYIWRKNLDFAAIDDIHSMKRQIHAVGGHGTIAVAGHNVKLGRGGIREIEFFVQTQQLIAGGRDRDLRGQQTCSMLDELARKNWIAPEAADELKTAYRFLRTLEHRLQMIADEQTHTLPATDEGLDHVACFLGFDSRAEFAEVLVGHLRCVQGHYAKLFETAPPLAEESGSLVFTGTEDDPETLETLRNIGFTQVSEMSATIRAWHTGRFAATRSPRSRELLTALMPALLRALSRTSQPDTAFNRFDQFLTKLPAGVQLFSMLYSNPSLLDLIADICGTAPRLANYLAQNSAVLESVVDPNFFKMRPDRETLRKSLAQTLEHARDYQDVLDFTRVWAREHRFRLGVRVLAGNADAEEAGPSYAAIAGELVAALAPIAEEKVAERAGHVPGGSFAVVSMGKLGSEEMSAASDLDLIMLYDVADAEMTSDGARPMFASQYYARVCQQLISALTAPTSEGKLYEVDMRLRPSGNSGPVATHIQSFVEYQKSEAWTWEHMALTRARVLAGPDALKLRVEAAIRETLLRPRDPGKTAFDVADMRARIEHEYPSKNLWELKYVRGGLVDIEFICQFLQLAHAHKHPDILKTHTRAALQAIGAAGVVSSADADVLLSAVDLTLNLTQAIRICVEGVFKPEEATPGLKALLARTGNAPDFSALEAQLRESQAEVYDAFERIIGSVASS</sequence>
<comment type="function">
    <text evidence="7">Involved in the regulation of glutamine synthetase GlnA, a key enzyme in the process to assimilate ammonia. When cellular nitrogen levels are high, the C-terminal adenylyl transferase (AT) inactivates GlnA by covalent transfer of an adenylyl group from ATP to specific tyrosine residue of GlnA, thus reducing its activity. Conversely, when nitrogen levels are low, the N-terminal adenylyl removase (AR) activates GlnA by removing the adenylyl group by phosphorolysis, increasing its activity. The regulatory region of GlnE binds the signal transduction protein PII (GlnB) which indicates the nitrogen status of the cell.</text>
</comment>
<dbReference type="InterPro" id="IPR023057">
    <property type="entry name" value="GlnE"/>
</dbReference>
<comment type="caution">
    <text evidence="10">The sequence shown here is derived from an EMBL/GenBank/DDBJ whole genome shotgun (WGS) entry which is preliminary data.</text>
</comment>
<comment type="catalytic activity">
    <reaction evidence="7">
        <text>[glutamine synthetase]-L-tyrosine + ATP = [glutamine synthetase]-O(4)-(5'-adenylyl)-L-tyrosine + diphosphate</text>
        <dbReference type="Rhea" id="RHEA:18589"/>
        <dbReference type="Rhea" id="RHEA-COMP:10660"/>
        <dbReference type="Rhea" id="RHEA-COMP:10661"/>
        <dbReference type="ChEBI" id="CHEBI:30616"/>
        <dbReference type="ChEBI" id="CHEBI:33019"/>
        <dbReference type="ChEBI" id="CHEBI:46858"/>
        <dbReference type="ChEBI" id="CHEBI:83624"/>
        <dbReference type="EC" id="2.7.7.42"/>
    </reaction>
</comment>
<evidence type="ECO:0000256" key="2">
    <source>
        <dbReference type="ARBA" id="ARBA00022695"/>
    </source>
</evidence>
<dbReference type="AlphaFoldDB" id="A0A6N6VQS5"/>
<dbReference type="NCBIfam" id="NF010706">
    <property type="entry name" value="PRK14108.1"/>
    <property type="match status" value="1"/>
</dbReference>
<dbReference type="SUPFAM" id="SSF81593">
    <property type="entry name" value="Nucleotidyltransferase substrate binding subunit/domain"/>
    <property type="match status" value="2"/>
</dbReference>
<dbReference type="GO" id="GO:0008882">
    <property type="term" value="F:[glutamate-ammonia-ligase] adenylyltransferase activity"/>
    <property type="evidence" value="ECO:0007669"/>
    <property type="project" value="UniProtKB-UniRule"/>
</dbReference>
<dbReference type="InterPro" id="IPR005190">
    <property type="entry name" value="GlnE_rpt_dom"/>
</dbReference>
<evidence type="ECO:0000313" key="10">
    <source>
        <dbReference type="EMBL" id="KAB7741566.1"/>
    </source>
</evidence>
<dbReference type="GO" id="GO:0005524">
    <property type="term" value="F:ATP binding"/>
    <property type="evidence" value="ECO:0007669"/>
    <property type="project" value="UniProtKB-UniRule"/>
</dbReference>
<keyword evidence="1 7" id="KW-0808">Transferase</keyword>
<feature type="domain" description="PII-uridylyltransferase/Glutamine-synthetase adenylyltransferase" evidence="9">
    <location>
        <begin position="844"/>
        <end position="928"/>
    </location>
</feature>
<evidence type="ECO:0000256" key="7">
    <source>
        <dbReference type="HAMAP-Rule" id="MF_00802"/>
    </source>
</evidence>
<keyword evidence="11" id="KW-1185">Reference proteome</keyword>
<dbReference type="EMBL" id="WESC01000003">
    <property type="protein sequence ID" value="KAB7741566.1"/>
    <property type="molecule type" value="Genomic_DNA"/>
</dbReference>
<evidence type="ECO:0000256" key="1">
    <source>
        <dbReference type="ARBA" id="ARBA00022679"/>
    </source>
</evidence>
<dbReference type="EC" id="2.7.7.42" evidence="7"/>
<evidence type="ECO:0000256" key="3">
    <source>
        <dbReference type="ARBA" id="ARBA00022741"/>
    </source>
</evidence>
<organism evidence="10 11">
    <name type="scientific">Parvibaculum sedimenti</name>
    <dbReference type="NCBI Taxonomy" id="2608632"/>
    <lineage>
        <taxon>Bacteria</taxon>
        <taxon>Pseudomonadati</taxon>
        <taxon>Pseudomonadota</taxon>
        <taxon>Alphaproteobacteria</taxon>
        <taxon>Hyphomicrobiales</taxon>
        <taxon>Parvibaculaceae</taxon>
        <taxon>Parvibaculum</taxon>
    </lineage>
</organism>
<dbReference type="Pfam" id="PF03710">
    <property type="entry name" value="GlnE"/>
    <property type="match status" value="2"/>
</dbReference>
<dbReference type="GO" id="GO:0000287">
    <property type="term" value="F:magnesium ion binding"/>
    <property type="evidence" value="ECO:0007669"/>
    <property type="project" value="UniProtKB-UniRule"/>
</dbReference>
<dbReference type="InterPro" id="IPR013546">
    <property type="entry name" value="PII_UdlTrfase/GS_AdlTrfase"/>
</dbReference>
<evidence type="ECO:0000259" key="8">
    <source>
        <dbReference type="Pfam" id="PF03710"/>
    </source>
</evidence>
<dbReference type="GO" id="GO:0005829">
    <property type="term" value="C:cytosol"/>
    <property type="evidence" value="ECO:0007669"/>
    <property type="project" value="TreeGrafter"/>
</dbReference>
<feature type="region of interest" description="Adenylyl transferase" evidence="7">
    <location>
        <begin position="472"/>
        <end position="986"/>
    </location>
</feature>
<name>A0A6N6VQS5_9HYPH</name>
<evidence type="ECO:0000256" key="5">
    <source>
        <dbReference type="ARBA" id="ARBA00022842"/>
    </source>
</evidence>
<comment type="similarity">
    <text evidence="7">Belongs to the GlnE family.</text>
</comment>
<keyword evidence="5 7" id="KW-0460">Magnesium</keyword>
<evidence type="ECO:0000259" key="9">
    <source>
        <dbReference type="Pfam" id="PF08335"/>
    </source>
</evidence>
<dbReference type="PANTHER" id="PTHR30621:SF0">
    <property type="entry name" value="BIFUNCTIONAL GLUTAMINE SYNTHETASE ADENYLYLTRANSFERASE_ADENYLYL-REMOVING ENZYME"/>
    <property type="match status" value="1"/>
</dbReference>
<keyword evidence="2 7" id="KW-0548">Nucleotidyltransferase</keyword>
<dbReference type="Gene3D" id="3.30.460.10">
    <property type="entry name" value="Beta Polymerase, domain 2"/>
    <property type="match status" value="2"/>
</dbReference>
<dbReference type="CDD" id="cd05401">
    <property type="entry name" value="NT_GlnE_GlnD_like"/>
    <property type="match status" value="2"/>
</dbReference>
<comment type="catalytic activity">
    <reaction evidence="7">
        <text>[glutamine synthetase]-O(4)-(5'-adenylyl)-L-tyrosine + phosphate = [glutamine synthetase]-L-tyrosine + ADP</text>
        <dbReference type="Rhea" id="RHEA:43716"/>
        <dbReference type="Rhea" id="RHEA-COMP:10660"/>
        <dbReference type="Rhea" id="RHEA-COMP:10661"/>
        <dbReference type="ChEBI" id="CHEBI:43474"/>
        <dbReference type="ChEBI" id="CHEBI:46858"/>
        <dbReference type="ChEBI" id="CHEBI:83624"/>
        <dbReference type="ChEBI" id="CHEBI:456216"/>
        <dbReference type="EC" id="2.7.7.89"/>
    </reaction>
</comment>
<dbReference type="SUPFAM" id="SSF81301">
    <property type="entry name" value="Nucleotidyltransferase"/>
    <property type="match status" value="2"/>
</dbReference>
<dbReference type="Proteomes" id="UP000468901">
    <property type="component" value="Unassembled WGS sequence"/>
</dbReference>
<dbReference type="Gene3D" id="1.20.120.1510">
    <property type="match status" value="1"/>
</dbReference>
<dbReference type="EC" id="2.7.7.89" evidence="7"/>
<dbReference type="HAMAP" id="MF_00802">
    <property type="entry name" value="GlnE"/>
    <property type="match status" value="1"/>
</dbReference>
<dbReference type="InterPro" id="IPR043519">
    <property type="entry name" value="NT_sf"/>
</dbReference>
<dbReference type="PANTHER" id="PTHR30621">
    <property type="entry name" value="GLUTAMINE SYNTHETASE ADENYLYLTRANSFERASE"/>
    <property type="match status" value="1"/>
</dbReference>
<feature type="region of interest" description="Adenylyl removase" evidence="7">
    <location>
        <begin position="1"/>
        <end position="467"/>
    </location>
</feature>
<feature type="domain" description="Glutamate-ammonia ligase adenylyltransferase repeated" evidence="8">
    <location>
        <begin position="62"/>
        <end position="303"/>
    </location>
</feature>
<proteinExistence type="inferred from homology"/>
<reference evidence="10 11" key="1">
    <citation type="submission" date="2019-09" db="EMBL/GenBank/DDBJ databases">
        <title>Parvibaculum sedimenti sp. nov., isolated from sediment.</title>
        <authorList>
            <person name="Wang Y."/>
        </authorList>
    </citation>
    <scope>NUCLEOTIDE SEQUENCE [LARGE SCALE GENOMIC DNA]</scope>
    <source>
        <strain evidence="10 11">HXT-9</strain>
    </source>
</reference>
<dbReference type="Gene3D" id="1.20.120.330">
    <property type="entry name" value="Nucleotidyltransferases domain 2"/>
    <property type="match status" value="2"/>
</dbReference>
<dbReference type="Pfam" id="PF08335">
    <property type="entry name" value="GlnD_UR_UTase"/>
    <property type="match status" value="2"/>
</dbReference>
<accession>A0A6N6VQS5</accession>
<keyword evidence="3 7" id="KW-0547">Nucleotide-binding</keyword>
<evidence type="ECO:0000256" key="6">
    <source>
        <dbReference type="ARBA" id="ARBA00023268"/>
    </source>
</evidence>
<dbReference type="GO" id="GO:0000820">
    <property type="term" value="P:regulation of glutamine family amino acid metabolic process"/>
    <property type="evidence" value="ECO:0007669"/>
    <property type="project" value="UniProtKB-UniRule"/>
</dbReference>
<feature type="domain" description="Glutamate-ammonia ligase adenylyltransferase repeated" evidence="8">
    <location>
        <begin position="579"/>
        <end position="821"/>
    </location>
</feature>
<dbReference type="GO" id="GO:0047388">
    <property type="term" value="F:[glutamine synthetase]-adenylyl-L-tyrosine phosphorylase activity"/>
    <property type="evidence" value="ECO:0007669"/>
    <property type="project" value="UniProtKB-EC"/>
</dbReference>
<dbReference type="NCBIfam" id="NF008292">
    <property type="entry name" value="PRK11072.1"/>
    <property type="match status" value="1"/>
</dbReference>
<keyword evidence="4 7" id="KW-0067">ATP-binding</keyword>